<name>A0A2J6Q9H9_9HELO</name>
<evidence type="ECO:0000313" key="2">
    <source>
        <dbReference type="Proteomes" id="UP000235672"/>
    </source>
</evidence>
<gene>
    <name evidence="1" type="ORF">NA56DRAFT_701989</name>
</gene>
<protein>
    <submittedName>
        <fullName evidence="1">Uncharacterized protein</fullName>
    </submittedName>
</protein>
<proteinExistence type="predicted"/>
<reference evidence="1 2" key="1">
    <citation type="submission" date="2016-05" db="EMBL/GenBank/DDBJ databases">
        <title>A degradative enzymes factory behind the ericoid mycorrhizal symbiosis.</title>
        <authorList>
            <consortium name="DOE Joint Genome Institute"/>
            <person name="Martino E."/>
            <person name="Morin E."/>
            <person name="Grelet G."/>
            <person name="Kuo A."/>
            <person name="Kohler A."/>
            <person name="Daghino S."/>
            <person name="Barry K."/>
            <person name="Choi C."/>
            <person name="Cichocki N."/>
            <person name="Clum A."/>
            <person name="Copeland A."/>
            <person name="Hainaut M."/>
            <person name="Haridas S."/>
            <person name="Labutti K."/>
            <person name="Lindquist E."/>
            <person name="Lipzen A."/>
            <person name="Khouja H.-R."/>
            <person name="Murat C."/>
            <person name="Ohm R."/>
            <person name="Olson A."/>
            <person name="Spatafora J."/>
            <person name="Veneault-Fourrey C."/>
            <person name="Henrissat B."/>
            <person name="Grigoriev I."/>
            <person name="Martin F."/>
            <person name="Perotto S."/>
        </authorList>
    </citation>
    <scope>NUCLEOTIDE SEQUENCE [LARGE SCALE GENOMIC DNA]</scope>
    <source>
        <strain evidence="1 2">UAMH 7357</strain>
    </source>
</reference>
<evidence type="ECO:0000313" key="1">
    <source>
        <dbReference type="EMBL" id="PMD22902.1"/>
    </source>
</evidence>
<sequence length="125" mass="14757">MVKLCDSFREVMKKDDPDRRCFISEEFCENDKFDERLEHGSWYRKVTACSRYDQEETMKWAESSRCKKWGHKGGPCGGKGPWNDPKVIAKYREGAKEPYNIDPSFKLGFGLEWKTHNLMWGCYGR</sequence>
<accession>A0A2J6Q9H9</accession>
<keyword evidence="2" id="KW-1185">Reference proteome</keyword>
<dbReference type="Proteomes" id="UP000235672">
    <property type="component" value="Unassembled WGS sequence"/>
</dbReference>
<organism evidence="1 2">
    <name type="scientific">Hyaloscypha hepaticicola</name>
    <dbReference type="NCBI Taxonomy" id="2082293"/>
    <lineage>
        <taxon>Eukaryota</taxon>
        <taxon>Fungi</taxon>
        <taxon>Dikarya</taxon>
        <taxon>Ascomycota</taxon>
        <taxon>Pezizomycotina</taxon>
        <taxon>Leotiomycetes</taxon>
        <taxon>Helotiales</taxon>
        <taxon>Hyaloscyphaceae</taxon>
        <taxon>Hyaloscypha</taxon>
    </lineage>
</organism>
<dbReference type="EMBL" id="KZ613476">
    <property type="protein sequence ID" value="PMD22902.1"/>
    <property type="molecule type" value="Genomic_DNA"/>
</dbReference>
<dbReference type="AlphaFoldDB" id="A0A2J6Q9H9"/>